<proteinExistence type="predicted"/>
<name>A0A3E0VNA6_9MICO</name>
<feature type="transmembrane region" description="Helical" evidence="1">
    <location>
        <begin position="242"/>
        <end position="259"/>
    </location>
</feature>
<dbReference type="PANTHER" id="PTHR36844">
    <property type="entry name" value="PROTEASE PRSW"/>
    <property type="match status" value="1"/>
</dbReference>
<feature type="transmembrane region" description="Helical" evidence="1">
    <location>
        <begin position="210"/>
        <end position="230"/>
    </location>
</feature>
<feature type="transmembrane region" description="Helical" evidence="1">
    <location>
        <begin position="271"/>
        <end position="292"/>
    </location>
</feature>
<dbReference type="EMBL" id="NBWZ01000001">
    <property type="protein sequence ID" value="RFA11201.1"/>
    <property type="molecule type" value="Genomic_DNA"/>
</dbReference>
<keyword evidence="1" id="KW-1133">Transmembrane helix</keyword>
<dbReference type="Pfam" id="PF13367">
    <property type="entry name" value="PrsW-protease"/>
    <property type="match status" value="1"/>
</dbReference>
<keyword evidence="3" id="KW-1185">Reference proteome</keyword>
<dbReference type="InterPro" id="IPR026898">
    <property type="entry name" value="PrsW"/>
</dbReference>
<gene>
    <name evidence="2" type="ORF">B7R54_10080</name>
</gene>
<protein>
    <recommendedName>
        <fullName evidence="4">PrsW family intramembrane metalloprotease</fullName>
    </recommendedName>
</protein>
<feature type="transmembrane region" description="Helical" evidence="1">
    <location>
        <begin position="170"/>
        <end position="190"/>
    </location>
</feature>
<evidence type="ECO:0000313" key="3">
    <source>
        <dbReference type="Proteomes" id="UP000256486"/>
    </source>
</evidence>
<reference evidence="2 3" key="1">
    <citation type="submission" date="2017-04" db="EMBL/GenBank/DDBJ databases">
        <title>Comparative genome analysis of Subtercola boreus.</title>
        <authorList>
            <person name="Cho Y.-J."/>
            <person name="Cho A."/>
            <person name="Kim O.-S."/>
            <person name="Lee J.-I."/>
        </authorList>
    </citation>
    <scope>NUCLEOTIDE SEQUENCE [LARGE SCALE GENOMIC DNA]</scope>
    <source>
        <strain evidence="2 3">K300</strain>
    </source>
</reference>
<dbReference type="RefSeq" id="WP_116416593.1">
    <property type="nucleotide sequence ID" value="NZ_NBWZ01000001.1"/>
</dbReference>
<feature type="transmembrane region" description="Helical" evidence="1">
    <location>
        <begin position="60"/>
        <end position="83"/>
    </location>
</feature>
<evidence type="ECO:0008006" key="4">
    <source>
        <dbReference type="Google" id="ProtNLM"/>
    </source>
</evidence>
<feature type="transmembrane region" description="Helical" evidence="1">
    <location>
        <begin position="32"/>
        <end position="54"/>
    </location>
</feature>
<evidence type="ECO:0000256" key="1">
    <source>
        <dbReference type="SAM" id="Phobius"/>
    </source>
</evidence>
<sequence length="391" mass="41671">MTTLPTPMSPAAGELAPVWSAPTPKKPVSTGFVFGVNAICVLGFVFLLVIGYVVLAVGPVASLICGILALVPLTVVLLVVRLIDRWEPEPRPALWFAFLWGAAASVALALLVDAGVQILVYVASDGQAVPDDTFGAVIQAPLVEESAKGLGVLLIFLVLRRTFDGPVDGLVYAATVAGGFAFVENILYFGSSLVEGGGVSLGITFALRGIMGPFAHVMFTACTGIALGFAARRRGFWRTTGLFLLGLFCAMLLHALWNGTTVVAEGIEGFLFAYAVIQVPLFALAIVGVVLLRRAEARLTRARLTEYQAVGWYVPAEVDMLSTGSGRRSAIAWARRQPVPKTREMRAFIHDSTTLAFTRQRLLTGRDRVGATRQEAELLRAVAGDRAALLG</sequence>
<dbReference type="OrthoDB" id="9785431at2"/>
<accession>A0A3E0VNA6</accession>
<keyword evidence="1" id="KW-0472">Membrane</keyword>
<dbReference type="AlphaFoldDB" id="A0A3E0VNA6"/>
<dbReference type="Proteomes" id="UP000256486">
    <property type="component" value="Unassembled WGS sequence"/>
</dbReference>
<feature type="transmembrane region" description="Helical" evidence="1">
    <location>
        <begin position="95"/>
        <end position="122"/>
    </location>
</feature>
<keyword evidence="1" id="KW-0812">Transmembrane</keyword>
<evidence type="ECO:0000313" key="2">
    <source>
        <dbReference type="EMBL" id="RFA11201.1"/>
    </source>
</evidence>
<dbReference type="PANTHER" id="PTHR36844:SF1">
    <property type="entry name" value="PROTEASE PRSW"/>
    <property type="match status" value="1"/>
</dbReference>
<organism evidence="2 3">
    <name type="scientific">Subtercola boreus</name>
    <dbReference type="NCBI Taxonomy" id="120213"/>
    <lineage>
        <taxon>Bacteria</taxon>
        <taxon>Bacillati</taxon>
        <taxon>Actinomycetota</taxon>
        <taxon>Actinomycetes</taxon>
        <taxon>Micrococcales</taxon>
        <taxon>Microbacteriaceae</taxon>
        <taxon>Subtercola</taxon>
    </lineage>
</organism>
<comment type="caution">
    <text evidence="2">The sequence shown here is derived from an EMBL/GenBank/DDBJ whole genome shotgun (WGS) entry which is preliminary data.</text>
</comment>
<dbReference type="GO" id="GO:0008233">
    <property type="term" value="F:peptidase activity"/>
    <property type="evidence" value="ECO:0007669"/>
    <property type="project" value="InterPro"/>
</dbReference>